<keyword evidence="5" id="KW-1185">Reference proteome</keyword>
<protein>
    <recommendedName>
        <fullName evidence="3">Remorin C-terminal domain-containing protein</fullName>
    </recommendedName>
</protein>
<gene>
    <name evidence="4" type="ORF">LITE_LOCUS46873</name>
</gene>
<feature type="domain" description="Remorin C-terminal" evidence="3">
    <location>
        <begin position="313"/>
        <end position="405"/>
    </location>
</feature>
<evidence type="ECO:0000313" key="5">
    <source>
        <dbReference type="Proteomes" id="UP001154282"/>
    </source>
</evidence>
<evidence type="ECO:0000259" key="3">
    <source>
        <dbReference type="Pfam" id="PF03763"/>
    </source>
</evidence>
<dbReference type="InterPro" id="IPR005516">
    <property type="entry name" value="Remorin_C"/>
</dbReference>
<feature type="region of interest" description="Disordered" evidence="2">
    <location>
        <begin position="87"/>
        <end position="111"/>
    </location>
</feature>
<name>A0AAV0RAR2_9ROSI</name>
<dbReference type="PANTHER" id="PTHR31471">
    <property type="entry name" value="OS02G0116800 PROTEIN"/>
    <property type="match status" value="1"/>
</dbReference>
<feature type="compositionally biased region" description="Polar residues" evidence="2">
    <location>
        <begin position="383"/>
        <end position="397"/>
    </location>
</feature>
<comment type="caution">
    <text evidence="4">The sequence shown here is derived from an EMBL/GenBank/DDBJ whole genome shotgun (WGS) entry which is preliminary data.</text>
</comment>
<sequence>MRKHKNLASSQSLGAFPIPGQAAARSFYQDSSNKGWCSERVPHPSSSSAAAARQRGITGLTPFYSGRAVPSKWEDAERWVCSPVMGHGAGSESHHHLQSQAQFQKRPKSKSGPIVAPGVVHYSNCSPALQVLDAGSLRNFVVNSPFSTGVLMPNGVGLHYGAGGGRNHGVGVGGGGGRGDVSRSVSVPVWSDLVSDSSLPSSPGVYFVDTDERVEEDMINEENTVSRVVSRRDMATQMSPDSKSNHSSPRRSSPLAILDSGSREHPCKMEIREVQVDKKATVTSWSTKRSSASTVQKRLPPPAEFHHNAMALTNSCSWDITEAVSDFSKIQREEAKITAWENLQKAKAEAEMRKLEMKLERKRSSSMDKILTKLTTAQMKAQQMRSSVSIVQEQQIPKRSRKSKSKSKYPRFRSMRCCFTCHVF</sequence>
<feature type="compositionally biased region" description="Polar residues" evidence="2">
    <location>
        <begin position="236"/>
        <end position="246"/>
    </location>
</feature>
<organism evidence="4 5">
    <name type="scientific">Linum tenue</name>
    <dbReference type="NCBI Taxonomy" id="586396"/>
    <lineage>
        <taxon>Eukaryota</taxon>
        <taxon>Viridiplantae</taxon>
        <taxon>Streptophyta</taxon>
        <taxon>Embryophyta</taxon>
        <taxon>Tracheophyta</taxon>
        <taxon>Spermatophyta</taxon>
        <taxon>Magnoliopsida</taxon>
        <taxon>eudicotyledons</taxon>
        <taxon>Gunneridae</taxon>
        <taxon>Pentapetalae</taxon>
        <taxon>rosids</taxon>
        <taxon>fabids</taxon>
        <taxon>Malpighiales</taxon>
        <taxon>Linaceae</taxon>
        <taxon>Linum</taxon>
    </lineage>
</organism>
<dbReference type="AlphaFoldDB" id="A0AAV0RAR2"/>
<reference evidence="4" key="1">
    <citation type="submission" date="2022-08" db="EMBL/GenBank/DDBJ databases">
        <authorList>
            <person name="Gutierrez-Valencia J."/>
        </authorList>
    </citation>
    <scope>NUCLEOTIDE SEQUENCE</scope>
</reference>
<proteinExistence type="inferred from homology"/>
<feature type="region of interest" description="Disordered" evidence="2">
    <location>
        <begin position="229"/>
        <end position="264"/>
    </location>
</feature>
<feature type="compositionally biased region" description="Basic residues" evidence="2">
    <location>
        <begin position="398"/>
        <end position="408"/>
    </location>
</feature>
<dbReference type="Proteomes" id="UP001154282">
    <property type="component" value="Unassembled WGS sequence"/>
</dbReference>
<dbReference type="EMBL" id="CAMGYJ010000010">
    <property type="protein sequence ID" value="CAI0553542.1"/>
    <property type="molecule type" value="Genomic_DNA"/>
</dbReference>
<evidence type="ECO:0000313" key="4">
    <source>
        <dbReference type="EMBL" id="CAI0553542.1"/>
    </source>
</evidence>
<dbReference type="Pfam" id="PF03763">
    <property type="entry name" value="Remorin_C"/>
    <property type="match status" value="1"/>
</dbReference>
<dbReference type="PANTHER" id="PTHR31471:SF2">
    <property type="entry name" value="REMORIN FAMILY PROTEIN"/>
    <property type="match status" value="1"/>
</dbReference>
<evidence type="ECO:0000256" key="2">
    <source>
        <dbReference type="SAM" id="MobiDB-lite"/>
    </source>
</evidence>
<accession>A0AAV0RAR2</accession>
<feature type="region of interest" description="Disordered" evidence="2">
    <location>
        <begin position="383"/>
        <end position="408"/>
    </location>
</feature>
<comment type="similarity">
    <text evidence="1">Belongs to the remorin family.</text>
</comment>
<evidence type="ECO:0000256" key="1">
    <source>
        <dbReference type="ARBA" id="ARBA00005711"/>
    </source>
</evidence>